<dbReference type="PROSITE" id="PS50157">
    <property type="entry name" value="ZINC_FINGER_C2H2_2"/>
    <property type="match status" value="2"/>
</dbReference>
<reference evidence="9" key="1">
    <citation type="submission" date="2023-06" db="EMBL/GenBank/DDBJ databases">
        <title>Genome-scale phylogeny and comparative genomics of the fungal order Sordariales.</title>
        <authorList>
            <consortium name="Lawrence Berkeley National Laboratory"/>
            <person name="Hensen N."/>
            <person name="Bonometti L."/>
            <person name="Westerberg I."/>
            <person name="Brannstrom I.O."/>
            <person name="Guillou S."/>
            <person name="Cros-Aarteil S."/>
            <person name="Calhoun S."/>
            <person name="Haridas S."/>
            <person name="Kuo A."/>
            <person name="Mondo S."/>
            <person name="Pangilinan J."/>
            <person name="Riley R."/>
            <person name="Labutti K."/>
            <person name="Andreopoulos B."/>
            <person name="Lipzen A."/>
            <person name="Chen C."/>
            <person name="Yanf M."/>
            <person name="Daum C."/>
            <person name="Ng V."/>
            <person name="Clum A."/>
            <person name="Steindorff A."/>
            <person name="Ohm R."/>
            <person name="Martin F."/>
            <person name="Silar P."/>
            <person name="Natvig D."/>
            <person name="Lalanne C."/>
            <person name="Gautier V."/>
            <person name="Ament-Velasquez S.L."/>
            <person name="Kruys A."/>
            <person name="Hutchinson M.I."/>
            <person name="Powell A.J."/>
            <person name="Barry K."/>
            <person name="Miller A.N."/>
            <person name="Grigoriev I.V."/>
            <person name="Debuchy R."/>
            <person name="Gladieux P."/>
            <person name="Thoren M.H."/>
            <person name="Johannesson H."/>
        </authorList>
    </citation>
    <scope>NUCLEOTIDE SEQUENCE</scope>
    <source>
        <strain evidence="9">CBS 540.89</strain>
    </source>
</reference>
<evidence type="ECO:0000259" key="7">
    <source>
        <dbReference type="PROSITE" id="PS50048"/>
    </source>
</evidence>
<evidence type="ECO:0000256" key="1">
    <source>
        <dbReference type="ARBA" id="ARBA00022723"/>
    </source>
</evidence>
<feature type="domain" description="Zn(2)-C6 fungal-type" evidence="7">
    <location>
        <begin position="85"/>
        <end position="114"/>
    </location>
</feature>
<dbReference type="CDD" id="cd00067">
    <property type="entry name" value="GAL4"/>
    <property type="match status" value="1"/>
</dbReference>
<accession>A0AA40ES95</accession>
<dbReference type="Pfam" id="PF00172">
    <property type="entry name" value="Zn_clus"/>
    <property type="match status" value="1"/>
</dbReference>
<dbReference type="CDD" id="cd12148">
    <property type="entry name" value="fungal_TF_MHR"/>
    <property type="match status" value="1"/>
</dbReference>
<dbReference type="InterPro" id="IPR036864">
    <property type="entry name" value="Zn2-C6_fun-type_DNA-bd_sf"/>
</dbReference>
<evidence type="ECO:0000313" key="9">
    <source>
        <dbReference type="EMBL" id="KAK0744485.1"/>
    </source>
</evidence>
<dbReference type="InterPro" id="IPR013087">
    <property type="entry name" value="Znf_C2H2_type"/>
</dbReference>
<dbReference type="AlphaFoldDB" id="A0AA40ES95"/>
<keyword evidence="6" id="KW-0863">Zinc-finger</keyword>
<dbReference type="GO" id="GO:0003677">
    <property type="term" value="F:DNA binding"/>
    <property type="evidence" value="ECO:0007669"/>
    <property type="project" value="InterPro"/>
</dbReference>
<dbReference type="GO" id="GO:0000981">
    <property type="term" value="F:DNA-binding transcription factor activity, RNA polymerase II-specific"/>
    <property type="evidence" value="ECO:0007669"/>
    <property type="project" value="InterPro"/>
</dbReference>
<dbReference type="SUPFAM" id="SSF57667">
    <property type="entry name" value="beta-beta-alpha zinc fingers"/>
    <property type="match status" value="1"/>
</dbReference>
<dbReference type="InterPro" id="IPR036236">
    <property type="entry name" value="Znf_C2H2_sf"/>
</dbReference>
<keyword evidence="10" id="KW-1185">Reference proteome</keyword>
<dbReference type="PROSITE" id="PS50048">
    <property type="entry name" value="ZN2_CY6_FUNGAL_2"/>
    <property type="match status" value="1"/>
</dbReference>
<keyword evidence="3" id="KW-0805">Transcription regulation</keyword>
<feature type="domain" description="C2H2-type" evidence="8">
    <location>
        <begin position="51"/>
        <end position="73"/>
    </location>
</feature>
<dbReference type="SMART" id="SM00066">
    <property type="entry name" value="GAL4"/>
    <property type="match status" value="1"/>
</dbReference>
<dbReference type="EMBL" id="JAUKTV010000002">
    <property type="protein sequence ID" value="KAK0744485.1"/>
    <property type="molecule type" value="Genomic_DNA"/>
</dbReference>
<dbReference type="PROSITE" id="PS00463">
    <property type="entry name" value="ZN2_CY6_FUNGAL_1"/>
    <property type="match status" value="1"/>
</dbReference>
<proteinExistence type="predicted"/>
<feature type="domain" description="C2H2-type" evidence="8">
    <location>
        <begin position="21"/>
        <end position="50"/>
    </location>
</feature>
<organism evidence="9 10">
    <name type="scientific">Apiosordaria backusii</name>
    <dbReference type="NCBI Taxonomy" id="314023"/>
    <lineage>
        <taxon>Eukaryota</taxon>
        <taxon>Fungi</taxon>
        <taxon>Dikarya</taxon>
        <taxon>Ascomycota</taxon>
        <taxon>Pezizomycotina</taxon>
        <taxon>Sordariomycetes</taxon>
        <taxon>Sordariomycetidae</taxon>
        <taxon>Sordariales</taxon>
        <taxon>Lasiosphaeriaceae</taxon>
        <taxon>Apiosordaria</taxon>
    </lineage>
</organism>
<keyword evidence="2" id="KW-0862">Zinc</keyword>
<sequence length="725" mass="80881">MENQGLVFQPPAATPLKATRFACSAPGCRKSFTRKEHLTRHAKSHSTHLPYQCPICGRRYARSDVFKRHVEYHPQNIIPNTKIVACSECHDKKLKCDNGTPCRQCHRHGLECVRKGRPSEPELNTTPDQALSVPVENGTLATDNSTYGNGNTPQHWLDTQFRAPVAGEYFHQQDNSPTLPEPVHVTVAPPTPPISLSSDHPQFHKTQLGALLQEIDEPTTYFLLEVFFTEIHPYWPILHVTTFNVATASDLLLGSMLALSSWITGREEHKTLVPAVYKEALAATEVNVTPSLHTLQGLVLSVVYSLYNINNELGKACRVISLLTQSCRCIGIFNGSHSLPERLQDDAFTFWLAKEQLHRLAYTVFRLDTYLAVVLHIAPTVRYQELYIPFLASPFVWEATNGDDLQHRLAQQPDPQPTPGNIKPPFFSSFHREFIYSPTPSSPSTILLPMDHHLTLCALQAPIWEASAFSTDMKISLLTIPNSPVFTARAYLERWRARLRSHIDPQHPFQHDVIEPLTWTLFHMSKITMHVPIPLLRLHSAAPSGKHREVDTEKVAAKLGVWRGSPCPRMAVISCAEICQILGGDAGIGPLSFASTDIRDSRRDKLNPLATPALLMAAIVVCSYAAGVGQRDPGGCPSCLPGLEHEQGGCVDIFAGKCPKSQQRVKDWEEDGRGWPVWGATGIVLCRCGLDRLGEWFLRDGLLGRDEVAKREFVAFMEGLRRGFE</sequence>
<dbReference type="PANTHER" id="PTHR47660">
    <property type="entry name" value="TRANSCRIPTION FACTOR WITH C2H2 AND ZN(2)-CYS(6) DNA BINDING DOMAIN (EUROFUNG)-RELATED-RELATED"/>
    <property type="match status" value="1"/>
</dbReference>
<keyword evidence="5" id="KW-0539">Nucleus</keyword>
<dbReference type="Gene3D" id="4.10.240.10">
    <property type="entry name" value="Zn(2)-C6 fungal-type DNA-binding domain"/>
    <property type="match status" value="1"/>
</dbReference>
<evidence type="ECO:0000256" key="5">
    <source>
        <dbReference type="ARBA" id="ARBA00023242"/>
    </source>
</evidence>
<evidence type="ECO:0000256" key="4">
    <source>
        <dbReference type="ARBA" id="ARBA00023163"/>
    </source>
</evidence>
<dbReference type="InterPro" id="IPR001138">
    <property type="entry name" value="Zn2Cys6_DnaBD"/>
</dbReference>
<keyword evidence="1" id="KW-0479">Metal-binding</keyword>
<evidence type="ECO:0000259" key="8">
    <source>
        <dbReference type="PROSITE" id="PS50157"/>
    </source>
</evidence>
<evidence type="ECO:0000256" key="2">
    <source>
        <dbReference type="ARBA" id="ARBA00022833"/>
    </source>
</evidence>
<gene>
    <name evidence="9" type="ORF">B0T21DRAFT_89137</name>
</gene>
<dbReference type="SUPFAM" id="SSF57701">
    <property type="entry name" value="Zn2/Cys6 DNA-binding domain"/>
    <property type="match status" value="1"/>
</dbReference>
<dbReference type="Pfam" id="PF04082">
    <property type="entry name" value="Fungal_trans"/>
    <property type="match status" value="1"/>
</dbReference>
<dbReference type="GO" id="GO:0006351">
    <property type="term" value="P:DNA-templated transcription"/>
    <property type="evidence" value="ECO:0007669"/>
    <property type="project" value="InterPro"/>
</dbReference>
<dbReference type="Gene3D" id="3.30.160.60">
    <property type="entry name" value="Classic Zinc Finger"/>
    <property type="match status" value="2"/>
</dbReference>
<keyword evidence="4" id="KW-0804">Transcription</keyword>
<dbReference type="InterPro" id="IPR007219">
    <property type="entry name" value="XnlR_reg_dom"/>
</dbReference>
<protein>
    <submittedName>
        <fullName evidence="9">Fungal-specific transcription factor domain-containing protein</fullName>
    </submittedName>
</protein>
<evidence type="ECO:0000256" key="3">
    <source>
        <dbReference type="ARBA" id="ARBA00023015"/>
    </source>
</evidence>
<dbReference type="PANTHER" id="PTHR47660:SF2">
    <property type="entry name" value="TRANSCRIPTION FACTOR WITH C2H2 AND ZN(2)-CYS(6) DNA BINDING DOMAIN (EUROFUNG)"/>
    <property type="match status" value="1"/>
</dbReference>
<evidence type="ECO:0000313" key="10">
    <source>
        <dbReference type="Proteomes" id="UP001172159"/>
    </source>
</evidence>
<dbReference type="PROSITE" id="PS00028">
    <property type="entry name" value="ZINC_FINGER_C2H2_1"/>
    <property type="match status" value="2"/>
</dbReference>
<dbReference type="Proteomes" id="UP001172159">
    <property type="component" value="Unassembled WGS sequence"/>
</dbReference>
<dbReference type="Pfam" id="PF00096">
    <property type="entry name" value="zf-C2H2"/>
    <property type="match status" value="2"/>
</dbReference>
<comment type="caution">
    <text evidence="9">The sequence shown here is derived from an EMBL/GenBank/DDBJ whole genome shotgun (WGS) entry which is preliminary data.</text>
</comment>
<dbReference type="GO" id="GO:0008270">
    <property type="term" value="F:zinc ion binding"/>
    <property type="evidence" value="ECO:0007669"/>
    <property type="project" value="UniProtKB-KW"/>
</dbReference>
<evidence type="ECO:0000256" key="6">
    <source>
        <dbReference type="PROSITE-ProRule" id="PRU00042"/>
    </source>
</evidence>
<dbReference type="SMART" id="SM00355">
    <property type="entry name" value="ZnF_C2H2"/>
    <property type="match status" value="2"/>
</dbReference>
<name>A0AA40ES95_9PEZI</name>